<organism evidence="10 11">
    <name type="scientific">Calderihabitans maritimus</name>
    <dbReference type="NCBI Taxonomy" id="1246530"/>
    <lineage>
        <taxon>Bacteria</taxon>
        <taxon>Bacillati</taxon>
        <taxon>Bacillota</taxon>
        <taxon>Clostridia</taxon>
        <taxon>Neomoorellales</taxon>
        <taxon>Calderihabitantaceae</taxon>
        <taxon>Calderihabitans</taxon>
    </lineage>
</organism>
<gene>
    <name evidence="10" type="ORF">KKC1_34720</name>
</gene>
<evidence type="ECO:0000313" key="10">
    <source>
        <dbReference type="EMBL" id="GAW94366.1"/>
    </source>
</evidence>
<protein>
    <recommendedName>
        <fullName evidence="2">site-specific DNA-methyltransferase (cytosine-N(4)-specific)</fullName>
        <ecNumber evidence="2">2.1.1.113</ecNumber>
    </recommendedName>
</protein>
<proteinExistence type="inferred from homology"/>
<keyword evidence="7" id="KW-0238">DNA-binding</keyword>
<dbReference type="GO" id="GO:0015667">
    <property type="term" value="F:site-specific DNA-methyltransferase (cytosine-N4-specific) activity"/>
    <property type="evidence" value="ECO:0007669"/>
    <property type="project" value="UniProtKB-EC"/>
</dbReference>
<keyword evidence="5" id="KW-0949">S-adenosyl-L-methionine</keyword>
<dbReference type="InterPro" id="IPR017985">
    <property type="entry name" value="MeTrfase_CN4_CS"/>
</dbReference>
<evidence type="ECO:0000259" key="9">
    <source>
        <dbReference type="Pfam" id="PF01555"/>
    </source>
</evidence>
<sequence length="386" mass="43367">MHGMYFEYKGSTDNLVTRLPNRSAPVLRLNAICPYYTMFPLRFPFKVLRRAQKGDWVLDPFCGRGTTNFAARLRGLPSVGIDSNPVAGAIAAAKFVDVTPEEVIDLCNSILRRKKHPEDIPEGEFWEFCYHPSTLFDICKIREYLLENCSTEAEIALRGLILGILHGPKMKNLPTYLSNQMPRTYATKPKSAVRFWKKHDLKPPKVDVADTIARRAKYVFEQLPLPTQGAVYIGDSRLLSPNIAPEPFRWVITSPPYFGMRSYLPDQWLRYWFLGGPSTVTYSLEGQIPHCSEDEFVRGLANVWKRVASVCAPNARLIVRFGAIPSAARDPKTLLKKSLSIASAGWKVATIKNAGLSPRGRRQAGQFGCSLGKAVEEIDLYAVLEE</sequence>
<dbReference type="EMBL" id="BDGJ01000215">
    <property type="protein sequence ID" value="GAW94366.1"/>
    <property type="molecule type" value="Genomic_DNA"/>
</dbReference>
<comment type="catalytic activity">
    <reaction evidence="8">
        <text>a 2'-deoxycytidine in DNA + S-adenosyl-L-methionine = an N(4)-methyl-2'-deoxycytidine in DNA + S-adenosyl-L-homocysteine + H(+)</text>
        <dbReference type="Rhea" id="RHEA:16857"/>
        <dbReference type="Rhea" id="RHEA-COMP:11369"/>
        <dbReference type="Rhea" id="RHEA-COMP:13674"/>
        <dbReference type="ChEBI" id="CHEBI:15378"/>
        <dbReference type="ChEBI" id="CHEBI:57856"/>
        <dbReference type="ChEBI" id="CHEBI:59789"/>
        <dbReference type="ChEBI" id="CHEBI:85452"/>
        <dbReference type="ChEBI" id="CHEBI:137933"/>
        <dbReference type="EC" id="2.1.1.113"/>
    </reaction>
</comment>
<dbReference type="Proteomes" id="UP000197032">
    <property type="component" value="Unassembled WGS sequence"/>
</dbReference>
<evidence type="ECO:0000256" key="1">
    <source>
        <dbReference type="ARBA" id="ARBA00010203"/>
    </source>
</evidence>
<accession>A0A1Z5HXW3</accession>
<dbReference type="SUPFAM" id="SSF53335">
    <property type="entry name" value="S-adenosyl-L-methionine-dependent methyltransferases"/>
    <property type="match status" value="2"/>
</dbReference>
<dbReference type="GO" id="GO:0032259">
    <property type="term" value="P:methylation"/>
    <property type="evidence" value="ECO:0007669"/>
    <property type="project" value="UniProtKB-KW"/>
</dbReference>
<keyword evidence="4" id="KW-0808">Transferase</keyword>
<dbReference type="Gene3D" id="3.40.50.150">
    <property type="entry name" value="Vaccinia Virus protein VP39"/>
    <property type="match status" value="2"/>
</dbReference>
<reference evidence="11" key="1">
    <citation type="journal article" date="2017" name="Appl. Environ. Microbiol.">
        <title>Genomic Analysis of Calderihabitans maritimus KKC1, a Thermophilic, Hydrogenogenic, Carboxydotrophic Bacterium Isolated from Marine Sediment.</title>
        <authorList>
            <person name="Omae K."/>
            <person name="Yoneda Y."/>
            <person name="Fukuyama Y."/>
            <person name="Yoshida T."/>
            <person name="Sako Y."/>
        </authorList>
    </citation>
    <scope>NUCLEOTIDE SEQUENCE [LARGE SCALE GENOMIC DNA]</scope>
    <source>
        <strain evidence="11">KKC1</strain>
    </source>
</reference>
<evidence type="ECO:0000256" key="8">
    <source>
        <dbReference type="ARBA" id="ARBA00049120"/>
    </source>
</evidence>
<evidence type="ECO:0000256" key="6">
    <source>
        <dbReference type="ARBA" id="ARBA00022747"/>
    </source>
</evidence>
<evidence type="ECO:0000256" key="2">
    <source>
        <dbReference type="ARBA" id="ARBA00012185"/>
    </source>
</evidence>
<dbReference type="RefSeq" id="WP_202820132.1">
    <property type="nucleotide sequence ID" value="NZ_BDGJ01000215.1"/>
</dbReference>
<keyword evidence="11" id="KW-1185">Reference proteome</keyword>
<evidence type="ECO:0000256" key="5">
    <source>
        <dbReference type="ARBA" id="ARBA00022691"/>
    </source>
</evidence>
<name>A0A1Z5HXW3_9FIRM</name>
<dbReference type="InterPro" id="IPR002941">
    <property type="entry name" value="DNA_methylase_N4/N6"/>
</dbReference>
<dbReference type="InterPro" id="IPR029063">
    <property type="entry name" value="SAM-dependent_MTases_sf"/>
</dbReference>
<keyword evidence="6" id="KW-0680">Restriction system</keyword>
<dbReference type="GO" id="GO:0008170">
    <property type="term" value="F:N-methyltransferase activity"/>
    <property type="evidence" value="ECO:0007669"/>
    <property type="project" value="InterPro"/>
</dbReference>
<evidence type="ECO:0000313" key="11">
    <source>
        <dbReference type="Proteomes" id="UP000197032"/>
    </source>
</evidence>
<dbReference type="GO" id="GO:0003677">
    <property type="term" value="F:DNA binding"/>
    <property type="evidence" value="ECO:0007669"/>
    <property type="project" value="UniProtKB-KW"/>
</dbReference>
<dbReference type="GO" id="GO:0009307">
    <property type="term" value="P:DNA restriction-modification system"/>
    <property type="evidence" value="ECO:0007669"/>
    <property type="project" value="UniProtKB-KW"/>
</dbReference>
<dbReference type="EC" id="2.1.1.113" evidence="2"/>
<comment type="similarity">
    <text evidence="1">Belongs to the N(4)/N(6)-methyltransferase family. N(4) subfamily.</text>
</comment>
<evidence type="ECO:0000256" key="7">
    <source>
        <dbReference type="ARBA" id="ARBA00023125"/>
    </source>
</evidence>
<comment type="caution">
    <text evidence="10">The sequence shown here is derived from an EMBL/GenBank/DDBJ whole genome shotgun (WGS) entry which is preliminary data.</text>
</comment>
<evidence type="ECO:0000256" key="4">
    <source>
        <dbReference type="ARBA" id="ARBA00022679"/>
    </source>
</evidence>
<keyword evidence="3 10" id="KW-0489">Methyltransferase</keyword>
<feature type="domain" description="DNA methylase N-4/N-6" evidence="9">
    <location>
        <begin position="51"/>
        <end position="86"/>
    </location>
</feature>
<evidence type="ECO:0000256" key="3">
    <source>
        <dbReference type="ARBA" id="ARBA00022603"/>
    </source>
</evidence>
<dbReference type="AlphaFoldDB" id="A0A1Z5HXW3"/>
<dbReference type="PROSITE" id="PS00093">
    <property type="entry name" value="N4_MTASE"/>
    <property type="match status" value="1"/>
</dbReference>
<dbReference type="Pfam" id="PF01555">
    <property type="entry name" value="N6_N4_Mtase"/>
    <property type="match status" value="1"/>
</dbReference>